<organism evidence="2">
    <name type="scientific">Cuerna arida</name>
    <dbReference type="NCBI Taxonomy" id="1464854"/>
    <lineage>
        <taxon>Eukaryota</taxon>
        <taxon>Metazoa</taxon>
        <taxon>Ecdysozoa</taxon>
        <taxon>Arthropoda</taxon>
        <taxon>Hexapoda</taxon>
        <taxon>Insecta</taxon>
        <taxon>Pterygota</taxon>
        <taxon>Neoptera</taxon>
        <taxon>Paraneoptera</taxon>
        <taxon>Hemiptera</taxon>
        <taxon>Auchenorrhyncha</taxon>
        <taxon>Membracoidea</taxon>
        <taxon>Cicadellidae</taxon>
        <taxon>Cicadellinae</taxon>
        <taxon>Proconiini</taxon>
        <taxon>Cuerna</taxon>
    </lineage>
</organism>
<feature type="non-terminal residue" evidence="2">
    <location>
        <position position="162"/>
    </location>
</feature>
<protein>
    <recommendedName>
        <fullName evidence="1">Reverse transcriptase domain-containing protein</fullName>
    </recommendedName>
</protein>
<feature type="domain" description="Reverse transcriptase" evidence="1">
    <location>
        <begin position="1"/>
        <end position="162"/>
    </location>
</feature>
<dbReference type="Pfam" id="PF00078">
    <property type="entry name" value="RVT_1"/>
    <property type="match status" value="1"/>
</dbReference>
<dbReference type="PANTHER" id="PTHR33332">
    <property type="entry name" value="REVERSE TRANSCRIPTASE DOMAIN-CONTAINING PROTEIN"/>
    <property type="match status" value="1"/>
</dbReference>
<gene>
    <name evidence="2" type="ORF">g.44261</name>
</gene>
<evidence type="ECO:0000313" key="2">
    <source>
        <dbReference type="EMBL" id="JAS64025.1"/>
    </source>
</evidence>
<dbReference type="InterPro" id="IPR000477">
    <property type="entry name" value="RT_dom"/>
</dbReference>
<feature type="non-terminal residue" evidence="2">
    <location>
        <position position="1"/>
    </location>
</feature>
<dbReference type="AlphaFoldDB" id="A0A1B6GNN0"/>
<sequence>GFRPKHSTLHQLLRISETLVRGFEMKQHSAAAFLDIAQAFDTVWHEGLIFKMINHGFPLYLLNITKSFINKRTFIVKINSSFSSTRPIKAGVPQGSILGPVLFNIYMSDIPDLQDATLALYADDTAVICQNPNIDVAVESLQRAIDVLVDWFEKWRFKLNSS</sequence>
<reference evidence="2" key="1">
    <citation type="submission" date="2015-11" db="EMBL/GenBank/DDBJ databases">
        <title>De novo transcriptome assembly of four potential Pierce s Disease insect vectors from Arizona vineyards.</title>
        <authorList>
            <person name="Tassone E.E."/>
        </authorList>
    </citation>
    <scope>NUCLEOTIDE SEQUENCE</scope>
</reference>
<evidence type="ECO:0000259" key="1">
    <source>
        <dbReference type="PROSITE" id="PS50878"/>
    </source>
</evidence>
<dbReference type="InterPro" id="IPR043502">
    <property type="entry name" value="DNA/RNA_pol_sf"/>
</dbReference>
<name>A0A1B6GNN0_9HEMI</name>
<accession>A0A1B6GNN0</accession>
<dbReference type="SUPFAM" id="SSF56672">
    <property type="entry name" value="DNA/RNA polymerases"/>
    <property type="match status" value="1"/>
</dbReference>
<dbReference type="EMBL" id="GECZ01005744">
    <property type="protein sequence ID" value="JAS64025.1"/>
    <property type="molecule type" value="Transcribed_RNA"/>
</dbReference>
<dbReference type="PROSITE" id="PS50878">
    <property type="entry name" value="RT_POL"/>
    <property type="match status" value="1"/>
</dbReference>
<proteinExistence type="predicted"/>
<dbReference type="GO" id="GO:0071897">
    <property type="term" value="P:DNA biosynthetic process"/>
    <property type="evidence" value="ECO:0007669"/>
    <property type="project" value="UniProtKB-ARBA"/>
</dbReference>